<evidence type="ECO:0000256" key="5">
    <source>
        <dbReference type="ARBA" id="ARBA00023015"/>
    </source>
</evidence>
<evidence type="ECO:0000313" key="11">
    <source>
        <dbReference type="EMBL" id="KAG6507765.1"/>
    </source>
</evidence>
<reference evidence="11 12" key="1">
    <citation type="submission" date="2020-08" db="EMBL/GenBank/DDBJ databases">
        <title>Plant Genome Project.</title>
        <authorList>
            <person name="Zhang R.-G."/>
        </authorList>
    </citation>
    <scope>NUCLEOTIDE SEQUENCE [LARGE SCALE GENOMIC DNA]</scope>
    <source>
        <tissue evidence="11">Rhizome</tissue>
    </source>
</reference>
<evidence type="ECO:0000256" key="2">
    <source>
        <dbReference type="ARBA" id="ARBA00022723"/>
    </source>
</evidence>
<dbReference type="PROSITE" id="PS00028">
    <property type="entry name" value="ZINC_FINGER_C2H2_1"/>
    <property type="match status" value="1"/>
</dbReference>
<evidence type="ECO:0000256" key="7">
    <source>
        <dbReference type="ARBA" id="ARBA00023242"/>
    </source>
</evidence>
<keyword evidence="12" id="KW-1185">Reference proteome</keyword>
<keyword evidence="2" id="KW-0479">Metal-binding</keyword>
<dbReference type="EMBL" id="JACMSC010000009">
    <property type="protein sequence ID" value="KAG6507765.1"/>
    <property type="molecule type" value="Genomic_DNA"/>
</dbReference>
<keyword evidence="3 8" id="KW-0863">Zinc-finger</keyword>
<dbReference type="GO" id="GO:0008270">
    <property type="term" value="F:zinc ion binding"/>
    <property type="evidence" value="ECO:0007669"/>
    <property type="project" value="UniProtKB-KW"/>
</dbReference>
<evidence type="ECO:0000313" key="12">
    <source>
        <dbReference type="Proteomes" id="UP000734854"/>
    </source>
</evidence>
<organism evidence="11 12">
    <name type="scientific">Zingiber officinale</name>
    <name type="common">Ginger</name>
    <name type="synonym">Amomum zingiber</name>
    <dbReference type="NCBI Taxonomy" id="94328"/>
    <lineage>
        <taxon>Eukaryota</taxon>
        <taxon>Viridiplantae</taxon>
        <taxon>Streptophyta</taxon>
        <taxon>Embryophyta</taxon>
        <taxon>Tracheophyta</taxon>
        <taxon>Spermatophyta</taxon>
        <taxon>Magnoliopsida</taxon>
        <taxon>Liliopsida</taxon>
        <taxon>Zingiberales</taxon>
        <taxon>Zingiberaceae</taxon>
        <taxon>Zingiber</taxon>
    </lineage>
</organism>
<keyword evidence="5" id="KW-0805">Transcription regulation</keyword>
<gene>
    <name evidence="11" type="ORF">ZIOFF_033117</name>
</gene>
<evidence type="ECO:0000256" key="1">
    <source>
        <dbReference type="ARBA" id="ARBA00004123"/>
    </source>
</evidence>
<dbReference type="GO" id="GO:0005634">
    <property type="term" value="C:nucleus"/>
    <property type="evidence" value="ECO:0007669"/>
    <property type="project" value="UniProtKB-SubCell"/>
</dbReference>
<keyword evidence="6" id="KW-0804">Transcription</keyword>
<keyword evidence="4" id="KW-0862">Zinc</keyword>
<dbReference type="PROSITE" id="PS50157">
    <property type="entry name" value="ZINC_FINGER_C2H2_2"/>
    <property type="match status" value="1"/>
</dbReference>
<accession>A0A8J5GQ24</accession>
<evidence type="ECO:0000259" key="10">
    <source>
        <dbReference type="PROSITE" id="PS50157"/>
    </source>
</evidence>
<dbReference type="InterPro" id="IPR013087">
    <property type="entry name" value="Znf_C2H2_type"/>
</dbReference>
<proteinExistence type="predicted"/>
<comment type="caution">
    <text evidence="11">The sequence shown here is derived from an EMBL/GenBank/DDBJ whole genome shotgun (WGS) entry which is preliminary data.</text>
</comment>
<sequence length="225" mass="25356">MHAMRSYMEQARYWMWTATELSPDPTRLVLGRRLPSPSWEEKAFAADAAEAHSGGCVWPPRSYSCSFCRREFRSAQALGGHMNVHRRDRARLRSSRAEAPPEDEAIRERFLLSSSAAAAATNPNPNSEPPRVQTLGEGELGCDSEEFGRKRWREEEEDGIMITDDNNKKRILTHIPKNSIDFLVSIASRSSDGGDLQKQIGEYVPVEELDLELKLGSDAPNQVRK</sequence>
<evidence type="ECO:0000256" key="6">
    <source>
        <dbReference type="ARBA" id="ARBA00023163"/>
    </source>
</evidence>
<evidence type="ECO:0000256" key="9">
    <source>
        <dbReference type="SAM" id="MobiDB-lite"/>
    </source>
</evidence>
<evidence type="ECO:0000256" key="3">
    <source>
        <dbReference type="ARBA" id="ARBA00022771"/>
    </source>
</evidence>
<name>A0A8J5GQ24_ZINOF</name>
<feature type="domain" description="C2H2-type" evidence="10">
    <location>
        <begin position="63"/>
        <end position="90"/>
    </location>
</feature>
<comment type="subcellular location">
    <subcellularLocation>
        <location evidence="1">Nucleus</location>
    </subcellularLocation>
</comment>
<dbReference type="Proteomes" id="UP000734854">
    <property type="component" value="Unassembled WGS sequence"/>
</dbReference>
<dbReference type="PANTHER" id="PTHR45801:SF5">
    <property type="entry name" value="OS05G0286100 PROTEIN"/>
    <property type="match status" value="1"/>
</dbReference>
<evidence type="ECO:0000256" key="4">
    <source>
        <dbReference type="ARBA" id="ARBA00022833"/>
    </source>
</evidence>
<protein>
    <recommendedName>
        <fullName evidence="10">C2H2-type domain-containing protein</fullName>
    </recommendedName>
</protein>
<keyword evidence="7" id="KW-0539">Nucleus</keyword>
<dbReference type="SMART" id="SM00355">
    <property type="entry name" value="ZnF_C2H2"/>
    <property type="match status" value="1"/>
</dbReference>
<dbReference type="PANTHER" id="PTHR45801">
    <property type="entry name" value="OS07G0101800 PROTEIN"/>
    <property type="match status" value="1"/>
</dbReference>
<dbReference type="InterPro" id="IPR052426">
    <property type="entry name" value="Plant_dev_regulator"/>
</dbReference>
<dbReference type="Pfam" id="PF13912">
    <property type="entry name" value="zf-C2H2_6"/>
    <property type="match status" value="1"/>
</dbReference>
<dbReference type="AlphaFoldDB" id="A0A8J5GQ24"/>
<evidence type="ECO:0000256" key="8">
    <source>
        <dbReference type="PROSITE-ProRule" id="PRU00042"/>
    </source>
</evidence>
<feature type="region of interest" description="Disordered" evidence="9">
    <location>
        <begin position="117"/>
        <end position="139"/>
    </location>
</feature>